<dbReference type="GO" id="GO:0000974">
    <property type="term" value="C:Prp19 complex"/>
    <property type="evidence" value="ECO:0007669"/>
    <property type="project" value="TreeGrafter"/>
</dbReference>
<dbReference type="FunFam" id="1.25.40.10:FF:000137">
    <property type="entry name" value="Pre-mRNA-splicing factor syf1"/>
    <property type="match status" value="1"/>
</dbReference>
<dbReference type="GO" id="GO:0000349">
    <property type="term" value="P:generation of catalytic spliceosome for first transesterification step"/>
    <property type="evidence" value="ECO:0007669"/>
    <property type="project" value="TreeGrafter"/>
</dbReference>
<name>A0A0M3HG03_ASCLU</name>
<keyword evidence="10" id="KW-1185">Reference proteome</keyword>
<comment type="subcellular location">
    <subcellularLocation>
        <location evidence="1">Nucleus</location>
    </subcellularLocation>
</comment>
<evidence type="ECO:0000313" key="10">
    <source>
        <dbReference type="Proteomes" id="UP000036681"/>
    </source>
</evidence>
<evidence type="ECO:0000259" key="8">
    <source>
        <dbReference type="Pfam" id="PF23220"/>
    </source>
</evidence>
<dbReference type="PANTHER" id="PTHR11246:SF5">
    <property type="entry name" value="PRE-MRNA-SPLICING FACTOR SYF1"/>
    <property type="match status" value="1"/>
</dbReference>
<evidence type="ECO:0000256" key="5">
    <source>
        <dbReference type="ARBA" id="ARBA00022737"/>
    </source>
</evidence>
<sequence>MDRRPLLLNSVLLRQNPHNAHEWLNRVQLYEGNKIKQVETYEEAVRTVQPKFQTGKLSSIWISFAKFYEREKQLNDARAIFEKGLEPAYCKVDDLATVWCEYAEFELRHREPERARKLMQRATAAPPRRSHYFDDSEPVQYRVYKSLKVS</sequence>
<evidence type="ECO:0000256" key="4">
    <source>
        <dbReference type="ARBA" id="ARBA00022728"/>
    </source>
</evidence>
<feature type="domain" description="Pre-mRNA-splicing factor SYF1 central HAT repeats" evidence="8">
    <location>
        <begin position="1"/>
        <end position="48"/>
    </location>
</feature>
<dbReference type="Pfam" id="PF23231">
    <property type="entry name" value="HAT_Syf1_CNRKL1_C"/>
    <property type="match status" value="1"/>
</dbReference>
<evidence type="ECO:0000259" key="9">
    <source>
        <dbReference type="Pfam" id="PF23231"/>
    </source>
</evidence>
<evidence type="ECO:0000313" key="11">
    <source>
        <dbReference type="WBParaSite" id="ALUE_0000044801-mRNA-1"/>
    </source>
</evidence>
<dbReference type="InterPro" id="IPR011990">
    <property type="entry name" value="TPR-like_helical_dom_sf"/>
</dbReference>
<dbReference type="Pfam" id="PF23220">
    <property type="entry name" value="HAT_Syf1_M"/>
    <property type="match status" value="1"/>
</dbReference>
<organism evidence="10 11">
    <name type="scientific">Ascaris lumbricoides</name>
    <name type="common">Giant roundworm</name>
    <dbReference type="NCBI Taxonomy" id="6252"/>
    <lineage>
        <taxon>Eukaryota</taxon>
        <taxon>Metazoa</taxon>
        <taxon>Ecdysozoa</taxon>
        <taxon>Nematoda</taxon>
        <taxon>Chromadorea</taxon>
        <taxon>Rhabditida</taxon>
        <taxon>Spirurina</taxon>
        <taxon>Ascaridomorpha</taxon>
        <taxon>Ascaridoidea</taxon>
        <taxon>Ascarididae</taxon>
        <taxon>Ascaris</taxon>
    </lineage>
</organism>
<proteinExistence type="inferred from homology"/>
<dbReference type="InterPro" id="IPR045075">
    <property type="entry name" value="Syf1-like"/>
</dbReference>
<keyword evidence="5" id="KW-0677">Repeat</keyword>
<evidence type="ECO:0000256" key="2">
    <source>
        <dbReference type="ARBA" id="ARBA00008644"/>
    </source>
</evidence>
<evidence type="ECO:0000256" key="1">
    <source>
        <dbReference type="ARBA" id="ARBA00004123"/>
    </source>
</evidence>
<dbReference type="InterPro" id="IPR056350">
    <property type="entry name" value="HAT_Syf1_central"/>
</dbReference>
<dbReference type="SUPFAM" id="SSF48452">
    <property type="entry name" value="TPR-like"/>
    <property type="match status" value="1"/>
</dbReference>
<dbReference type="GO" id="GO:0071014">
    <property type="term" value="C:post-mRNA release spliceosomal complex"/>
    <property type="evidence" value="ECO:0007669"/>
    <property type="project" value="TreeGrafter"/>
</dbReference>
<accession>A0A0M3HG03</accession>
<keyword evidence="7" id="KW-0539">Nucleus</keyword>
<reference evidence="11" key="1">
    <citation type="submission" date="2017-02" db="UniProtKB">
        <authorList>
            <consortium name="WormBaseParasite"/>
        </authorList>
    </citation>
    <scope>IDENTIFICATION</scope>
</reference>
<dbReference type="AlphaFoldDB" id="A0A0M3HG03"/>
<keyword evidence="6" id="KW-0508">mRNA splicing</keyword>
<dbReference type="GO" id="GO:0071007">
    <property type="term" value="C:U2-type catalytic step 2 spliceosome"/>
    <property type="evidence" value="ECO:0007669"/>
    <property type="project" value="TreeGrafter"/>
</dbReference>
<dbReference type="Gene3D" id="1.25.40.10">
    <property type="entry name" value="Tetratricopeptide repeat domain"/>
    <property type="match status" value="1"/>
</dbReference>
<evidence type="ECO:0000256" key="3">
    <source>
        <dbReference type="ARBA" id="ARBA00022664"/>
    </source>
</evidence>
<dbReference type="PANTHER" id="PTHR11246">
    <property type="entry name" value="PRE-MRNA SPLICING FACTOR"/>
    <property type="match status" value="1"/>
</dbReference>
<dbReference type="InterPro" id="IPR055430">
    <property type="entry name" value="HAT_Syf1_CNRKL1_C"/>
</dbReference>
<feature type="domain" description="Pre-mRNA-splicing factor Syf1/CRNKL1-like C-terminal HAT-repeats" evidence="9">
    <location>
        <begin position="50"/>
        <end position="149"/>
    </location>
</feature>
<protein>
    <submittedName>
        <fullName evidence="11">TPR_REGION domain-containing protein</fullName>
    </submittedName>
</protein>
<comment type="similarity">
    <text evidence="2">Belongs to the crooked-neck family.</text>
</comment>
<evidence type="ECO:0000256" key="6">
    <source>
        <dbReference type="ARBA" id="ARBA00023187"/>
    </source>
</evidence>
<keyword evidence="4" id="KW-0747">Spliceosome</keyword>
<dbReference type="WBParaSite" id="ALUE_0000044801-mRNA-1">
    <property type="protein sequence ID" value="ALUE_0000044801-mRNA-1"/>
    <property type="gene ID" value="ALUE_0000044801"/>
</dbReference>
<keyword evidence="3" id="KW-0507">mRNA processing</keyword>
<dbReference type="Proteomes" id="UP000036681">
    <property type="component" value="Unplaced"/>
</dbReference>
<evidence type="ECO:0000256" key="7">
    <source>
        <dbReference type="ARBA" id="ARBA00023242"/>
    </source>
</evidence>